<protein>
    <recommendedName>
        <fullName evidence="1">SLH domain-containing protein</fullName>
    </recommendedName>
</protein>
<sequence length="347" mass="40634">MKRWIDVDPLDWFYRDVLEIDRLFTDETENYSIVDGISYNMFERGYERIVKRFITVENQKEFLIPNYKYHADNPMYVCINGIDVVPEEVQDGKVILSAPLSAGMEVVCIAYGKVAYRQEGCVKRPDTGCSQDVAPHADLKHKANYQANLKYRTETCTVLGVKLKKRLVEVKAGEDPDKKITQAIGFKRDIFVVHKGRVYLPAKYDGFPAKIGYNYYGKGAVRYTVETVIVESPCVKYNDRFFPSTRLRRSEFFTLISRMRANLYNRFTDHSYQHNPSPKRPITDKDEWIRRWYGADVAATLDERYMDGCYVFPLYEDGKFEPEECVTRAEAVTYLNRFIEWAIEKFR</sequence>
<comment type="caution">
    <text evidence="2">The sequence shown here is derived from an EMBL/GenBank/DDBJ whole genome shotgun (WGS) entry which is preliminary data.</text>
</comment>
<evidence type="ECO:0000313" key="3">
    <source>
        <dbReference type="Proteomes" id="UP000634529"/>
    </source>
</evidence>
<evidence type="ECO:0000313" key="2">
    <source>
        <dbReference type="EMBL" id="MBD8498888.1"/>
    </source>
</evidence>
<proteinExistence type="predicted"/>
<reference evidence="2 3" key="1">
    <citation type="submission" date="2020-09" db="EMBL/GenBank/DDBJ databases">
        <title>Paenibacillus sp. CAU 1523 isolated from sand of Haeundae Beach.</title>
        <authorList>
            <person name="Kim W."/>
        </authorList>
    </citation>
    <scope>NUCLEOTIDE SEQUENCE [LARGE SCALE GENOMIC DNA]</scope>
    <source>
        <strain evidence="2 3">CAU 1523</strain>
    </source>
</reference>
<feature type="domain" description="SLH" evidence="1">
    <location>
        <begin position="280"/>
        <end position="347"/>
    </location>
</feature>
<dbReference type="RefSeq" id="WP_192025243.1">
    <property type="nucleotide sequence ID" value="NZ_JACYTN010000006.1"/>
</dbReference>
<keyword evidence="3" id="KW-1185">Reference proteome</keyword>
<evidence type="ECO:0000259" key="1">
    <source>
        <dbReference type="PROSITE" id="PS51272"/>
    </source>
</evidence>
<organism evidence="2 3">
    <name type="scientific">Paenibacillus arenosi</name>
    <dbReference type="NCBI Taxonomy" id="2774142"/>
    <lineage>
        <taxon>Bacteria</taxon>
        <taxon>Bacillati</taxon>
        <taxon>Bacillota</taxon>
        <taxon>Bacilli</taxon>
        <taxon>Bacillales</taxon>
        <taxon>Paenibacillaceae</taxon>
        <taxon>Paenibacillus</taxon>
    </lineage>
</organism>
<accession>A0ABR9AXS6</accession>
<dbReference type="InterPro" id="IPR001119">
    <property type="entry name" value="SLH_dom"/>
</dbReference>
<dbReference type="Proteomes" id="UP000634529">
    <property type="component" value="Unassembled WGS sequence"/>
</dbReference>
<gene>
    <name evidence="2" type="ORF">IFO66_11300</name>
</gene>
<dbReference type="PROSITE" id="PS51272">
    <property type="entry name" value="SLH"/>
    <property type="match status" value="1"/>
</dbReference>
<name>A0ABR9AXS6_9BACL</name>
<dbReference type="EMBL" id="JACYTN010000006">
    <property type="protein sequence ID" value="MBD8498888.1"/>
    <property type="molecule type" value="Genomic_DNA"/>
</dbReference>